<accession>A0A915E169</accession>
<protein>
    <submittedName>
        <fullName evidence="2">Uncharacterized protein</fullName>
    </submittedName>
</protein>
<reference evidence="2" key="1">
    <citation type="submission" date="2022-11" db="UniProtKB">
        <authorList>
            <consortium name="WormBaseParasite"/>
        </authorList>
    </citation>
    <scope>IDENTIFICATION</scope>
</reference>
<dbReference type="WBParaSite" id="jg2560">
    <property type="protein sequence ID" value="jg2560"/>
    <property type="gene ID" value="jg2560"/>
</dbReference>
<keyword evidence="1" id="KW-1185">Reference proteome</keyword>
<dbReference type="AlphaFoldDB" id="A0A915E169"/>
<name>A0A915E169_9BILA</name>
<dbReference type="Proteomes" id="UP000887574">
    <property type="component" value="Unplaced"/>
</dbReference>
<evidence type="ECO:0000313" key="2">
    <source>
        <dbReference type="WBParaSite" id="jg2560"/>
    </source>
</evidence>
<proteinExistence type="predicted"/>
<sequence>MDGCLLAMFFIFPTERKVKENGTNFNHNTKVFYRSVARGASAEYGDEIRLSPRCGFFMKNSLVCQESE</sequence>
<evidence type="ECO:0000313" key="1">
    <source>
        <dbReference type="Proteomes" id="UP000887574"/>
    </source>
</evidence>
<organism evidence="1 2">
    <name type="scientific">Ditylenchus dipsaci</name>
    <dbReference type="NCBI Taxonomy" id="166011"/>
    <lineage>
        <taxon>Eukaryota</taxon>
        <taxon>Metazoa</taxon>
        <taxon>Ecdysozoa</taxon>
        <taxon>Nematoda</taxon>
        <taxon>Chromadorea</taxon>
        <taxon>Rhabditida</taxon>
        <taxon>Tylenchina</taxon>
        <taxon>Tylenchomorpha</taxon>
        <taxon>Sphaerularioidea</taxon>
        <taxon>Anguinidae</taxon>
        <taxon>Anguininae</taxon>
        <taxon>Ditylenchus</taxon>
    </lineage>
</organism>